<dbReference type="GO" id="GO:0008932">
    <property type="term" value="F:lytic endotransglycosylase activity"/>
    <property type="evidence" value="ECO:0007669"/>
    <property type="project" value="TreeGrafter"/>
</dbReference>
<dbReference type="InterPro" id="IPR018392">
    <property type="entry name" value="LysM"/>
</dbReference>
<evidence type="ECO:0000256" key="3">
    <source>
        <dbReference type="SAM" id="SignalP"/>
    </source>
</evidence>
<protein>
    <submittedName>
        <fullName evidence="5">Membrane-bound lytic murein transglycosylase D</fullName>
    </submittedName>
</protein>
<dbReference type="RefSeq" id="WP_133540247.1">
    <property type="nucleotide sequence ID" value="NZ_SNXI01000014.1"/>
</dbReference>
<dbReference type="GO" id="GO:0000270">
    <property type="term" value="P:peptidoglycan metabolic process"/>
    <property type="evidence" value="ECO:0007669"/>
    <property type="project" value="InterPro"/>
</dbReference>
<gene>
    <name evidence="5" type="ORF">DEU29_11444</name>
</gene>
<dbReference type="CDD" id="cd16894">
    <property type="entry name" value="MltD-like"/>
    <property type="match status" value="1"/>
</dbReference>
<organism evidence="5 6">
    <name type="scientific">Idiomarina aquatica</name>
    <dbReference type="NCBI Taxonomy" id="1327752"/>
    <lineage>
        <taxon>Bacteria</taxon>
        <taxon>Pseudomonadati</taxon>
        <taxon>Pseudomonadota</taxon>
        <taxon>Gammaproteobacteria</taxon>
        <taxon>Alteromonadales</taxon>
        <taxon>Idiomarinaceae</taxon>
        <taxon>Idiomarina</taxon>
    </lineage>
</organism>
<dbReference type="PANTHER" id="PTHR33734">
    <property type="entry name" value="LYSM DOMAIN-CONTAINING GPI-ANCHORED PROTEIN 2"/>
    <property type="match status" value="1"/>
</dbReference>
<dbReference type="OrthoDB" id="9815002at2"/>
<dbReference type="SUPFAM" id="SSF53955">
    <property type="entry name" value="Lysozyme-like"/>
    <property type="match status" value="1"/>
</dbReference>
<dbReference type="EMBL" id="SNXI01000014">
    <property type="protein sequence ID" value="TDP30998.1"/>
    <property type="molecule type" value="Genomic_DNA"/>
</dbReference>
<feature type="domain" description="LysM" evidence="4">
    <location>
        <begin position="495"/>
        <end position="539"/>
    </location>
</feature>
<dbReference type="PANTHER" id="PTHR33734:SF22">
    <property type="entry name" value="MEMBRANE-BOUND LYTIC MUREIN TRANSGLYCOSYLASE D"/>
    <property type="match status" value="1"/>
</dbReference>
<dbReference type="InterPro" id="IPR008258">
    <property type="entry name" value="Transglycosylase_SLT_dom_1"/>
</dbReference>
<comment type="similarity">
    <text evidence="1">Belongs to the transglycosylase Slt family.</text>
</comment>
<dbReference type="InterPro" id="IPR036779">
    <property type="entry name" value="LysM_dom_sf"/>
</dbReference>
<dbReference type="InterPro" id="IPR000189">
    <property type="entry name" value="Transglyc_AS"/>
</dbReference>
<feature type="chain" id="PRO_5020591838" evidence="3">
    <location>
        <begin position="20"/>
        <end position="548"/>
    </location>
</feature>
<dbReference type="GO" id="GO:0016020">
    <property type="term" value="C:membrane"/>
    <property type="evidence" value="ECO:0007669"/>
    <property type="project" value="InterPro"/>
</dbReference>
<dbReference type="InterPro" id="IPR023346">
    <property type="entry name" value="Lysozyme-like_dom_sf"/>
</dbReference>
<dbReference type="PROSITE" id="PS00922">
    <property type="entry name" value="TRANSGLYCOSYLASE"/>
    <property type="match status" value="1"/>
</dbReference>
<dbReference type="Proteomes" id="UP000295531">
    <property type="component" value="Unassembled WGS sequence"/>
</dbReference>
<evidence type="ECO:0000256" key="1">
    <source>
        <dbReference type="ARBA" id="ARBA00007734"/>
    </source>
</evidence>
<feature type="region of interest" description="Disordered" evidence="2">
    <location>
        <begin position="33"/>
        <end position="57"/>
    </location>
</feature>
<evidence type="ECO:0000313" key="5">
    <source>
        <dbReference type="EMBL" id="TDP30998.1"/>
    </source>
</evidence>
<dbReference type="PROSITE" id="PS51257">
    <property type="entry name" value="PROKAR_LIPOPROTEIN"/>
    <property type="match status" value="1"/>
</dbReference>
<comment type="caution">
    <text evidence="5">The sequence shown here is derived from an EMBL/GenBank/DDBJ whole genome shotgun (WGS) entry which is preliminary data.</text>
</comment>
<evidence type="ECO:0000259" key="4">
    <source>
        <dbReference type="PROSITE" id="PS51782"/>
    </source>
</evidence>
<proteinExistence type="inferred from homology"/>
<feature type="signal peptide" evidence="3">
    <location>
        <begin position="1"/>
        <end position="19"/>
    </location>
</feature>
<feature type="domain" description="LysM" evidence="4">
    <location>
        <begin position="433"/>
        <end position="477"/>
    </location>
</feature>
<feature type="domain" description="LysM" evidence="4">
    <location>
        <begin position="359"/>
        <end position="402"/>
    </location>
</feature>
<dbReference type="Pfam" id="PF01476">
    <property type="entry name" value="LysM"/>
    <property type="match status" value="3"/>
</dbReference>
<name>A0A4R6P042_9GAMM</name>
<dbReference type="PROSITE" id="PS51782">
    <property type="entry name" value="LYSM"/>
    <property type="match status" value="3"/>
</dbReference>
<dbReference type="SMART" id="SM00257">
    <property type="entry name" value="LysM"/>
    <property type="match status" value="3"/>
</dbReference>
<dbReference type="AlphaFoldDB" id="A0A4R6P042"/>
<dbReference type="Gene3D" id="1.10.530.10">
    <property type="match status" value="1"/>
</dbReference>
<dbReference type="CDD" id="cd00118">
    <property type="entry name" value="LysM"/>
    <property type="match status" value="3"/>
</dbReference>
<sequence>MKLTKAPFAIALVSALVLSGCQSTSPQTWFVSESEPEETNKTVAKRAPDNSAEVEPKSLQTVPEIALGTAEFHQQPVAEEPLPEQDLWQRIRQNLQFEAPDNQRLRSQRNWYVSHPEYLQRVGKRAEPFLHLIVEEIEKRKLPMDLVLLPIVESAFDPFAYSHGSAAGVWQFIPGTARHYGLDINWWYDGRRDVYAATHAALDYLEDLYAYFDGDWLHALAAYNSGQGRVGNAIRKNQRAGKPTDFWSLDLPRETRAYVPKLLALSDILRNTDEYGIVWYPIENQPSLKVVELPAQIDLAKAADMAAMPLAELHRYNAAYNRWSTAPGGPHRLLLPQQNANTFEQAIAATDPKQWLNWQRHQVQSGESLLTIAKKYHTSVDVIQQVNDISSHIIRAGEFLLIPVASNDLDDYTLSQGQRLLATQTRQRQGEKSEYVVQSGDTLWDISRIYDVGTRELAKWNGMAPGDFLRPGQKLVIWSDSKAPSQRSASLIRTVTYQVRNGDSLARIANKFNVTIGDIEKWNNINRSRYLQPGQRLTLKVDVTNVSG</sequence>
<keyword evidence="3" id="KW-0732">Signal</keyword>
<dbReference type="Gene3D" id="3.10.350.10">
    <property type="entry name" value="LysM domain"/>
    <property type="match status" value="3"/>
</dbReference>
<keyword evidence="6" id="KW-1185">Reference proteome</keyword>
<evidence type="ECO:0000313" key="6">
    <source>
        <dbReference type="Proteomes" id="UP000295531"/>
    </source>
</evidence>
<dbReference type="SUPFAM" id="SSF54106">
    <property type="entry name" value="LysM domain"/>
    <property type="match status" value="3"/>
</dbReference>
<evidence type="ECO:0000256" key="2">
    <source>
        <dbReference type="SAM" id="MobiDB-lite"/>
    </source>
</evidence>
<dbReference type="Pfam" id="PF01464">
    <property type="entry name" value="SLT"/>
    <property type="match status" value="1"/>
</dbReference>
<accession>A0A4R6P042</accession>
<dbReference type="FunFam" id="1.10.530.10:FF:000004">
    <property type="entry name" value="Membrane-bound lytic murein transglycosylase D"/>
    <property type="match status" value="1"/>
</dbReference>
<reference evidence="5 6" key="1">
    <citation type="submission" date="2019-03" db="EMBL/GenBank/DDBJ databases">
        <title>Freshwater and sediment microbial communities from various areas in North America, analyzing microbe dynamics in response to fracking.</title>
        <authorList>
            <person name="Lamendella R."/>
        </authorList>
    </citation>
    <scope>NUCLEOTIDE SEQUENCE [LARGE SCALE GENOMIC DNA]</scope>
    <source>
        <strain evidence="5 6">18_TX</strain>
    </source>
</reference>